<reference evidence="2" key="1">
    <citation type="journal article" date="2020" name="Stud. Mycol.">
        <title>101 Dothideomycetes genomes: A test case for predicting lifestyles and emergence of pathogens.</title>
        <authorList>
            <person name="Haridas S."/>
            <person name="Albert R."/>
            <person name="Binder M."/>
            <person name="Bloem J."/>
            <person name="LaButti K."/>
            <person name="Salamov A."/>
            <person name="Andreopoulos B."/>
            <person name="Baker S."/>
            <person name="Barry K."/>
            <person name="Bills G."/>
            <person name="Bluhm B."/>
            <person name="Cannon C."/>
            <person name="Castanera R."/>
            <person name="Culley D."/>
            <person name="Daum C."/>
            <person name="Ezra D."/>
            <person name="Gonzalez J."/>
            <person name="Henrissat B."/>
            <person name="Kuo A."/>
            <person name="Liang C."/>
            <person name="Lipzen A."/>
            <person name="Lutzoni F."/>
            <person name="Magnuson J."/>
            <person name="Mondo S."/>
            <person name="Nolan M."/>
            <person name="Ohm R."/>
            <person name="Pangilinan J."/>
            <person name="Park H.-J."/>
            <person name="Ramirez L."/>
            <person name="Alfaro M."/>
            <person name="Sun H."/>
            <person name="Tritt A."/>
            <person name="Yoshinaga Y."/>
            <person name="Zwiers L.-H."/>
            <person name="Turgeon B."/>
            <person name="Goodwin S."/>
            <person name="Spatafora J."/>
            <person name="Crous P."/>
            <person name="Grigoriev I."/>
        </authorList>
    </citation>
    <scope>NUCLEOTIDE SEQUENCE [LARGE SCALE GENOMIC DNA]</scope>
    <source>
        <strain evidence="2">CBS 304.66</strain>
    </source>
</reference>
<comment type="caution">
    <text evidence="1">The sequence shown here is derived from an EMBL/GenBank/DDBJ whole genome shotgun (WGS) entry which is preliminary data.</text>
</comment>
<gene>
    <name evidence="1" type="ORF">CC78DRAFT_580253</name>
</gene>
<organism evidence="1 2">
    <name type="scientific">Lojkania enalia</name>
    <dbReference type="NCBI Taxonomy" id="147567"/>
    <lineage>
        <taxon>Eukaryota</taxon>
        <taxon>Fungi</taxon>
        <taxon>Dikarya</taxon>
        <taxon>Ascomycota</taxon>
        <taxon>Pezizomycotina</taxon>
        <taxon>Dothideomycetes</taxon>
        <taxon>Pleosporomycetidae</taxon>
        <taxon>Pleosporales</taxon>
        <taxon>Pleosporales incertae sedis</taxon>
        <taxon>Lojkania</taxon>
    </lineage>
</organism>
<dbReference type="GO" id="GO:0009976">
    <property type="term" value="F:tocopherol cyclase activity"/>
    <property type="evidence" value="ECO:0007669"/>
    <property type="project" value="InterPro"/>
</dbReference>
<evidence type="ECO:0000313" key="2">
    <source>
        <dbReference type="Proteomes" id="UP000800093"/>
    </source>
</evidence>
<dbReference type="PANTHER" id="PTHR35309">
    <property type="match status" value="1"/>
</dbReference>
<dbReference type="PANTHER" id="PTHR35309:SF4">
    <property type="entry name" value="TOCOPHEROL CYCLASE"/>
    <property type="match status" value="1"/>
</dbReference>
<name>A0A9P4K8C1_9PLEO</name>
<dbReference type="AlphaFoldDB" id="A0A9P4K8C1"/>
<dbReference type="InterPro" id="IPR025893">
    <property type="entry name" value="Tocopherol_cyclase"/>
</dbReference>
<accession>A0A9P4K8C1</accession>
<sequence>MEHYKAHPEAVFEGYYSKFDLPSGSHVVLIICSVPKAEKLPPFMVSFTYYPRFGDAIFQREHWVTEIQRINTGPANAFELRVPGMGFMRCEQDSKTLYEFTADEWSFNTTTTSHEPWSRTKTTPEGWMVTLPLPLHWHVHSLGSSCHFKLSIPSLNLPIADQKGIALVHQEKNWASSFPAAHMWIQARDGERGICVAGGKILGITAYILGYRSPDINLDFVPPYAMILFSMSPFMSVNVDWENRAFYLSTQSLWKKIVVRAKAPKEKGWFGLGSPFPEGHRPNFCIESFLAIVEVEIWERSWWGTWKQLQKASFKNASLEFAGEYFPGRSKKVD</sequence>
<dbReference type="EMBL" id="ML986615">
    <property type="protein sequence ID" value="KAF2264472.1"/>
    <property type="molecule type" value="Genomic_DNA"/>
</dbReference>
<dbReference type="OrthoDB" id="5421239at2759"/>
<protein>
    <submittedName>
        <fullName evidence="1">Uncharacterized protein</fullName>
    </submittedName>
</protein>
<keyword evidence="2" id="KW-1185">Reference proteome</keyword>
<proteinExistence type="predicted"/>
<evidence type="ECO:0000313" key="1">
    <source>
        <dbReference type="EMBL" id="KAF2264472.1"/>
    </source>
</evidence>
<dbReference type="Proteomes" id="UP000800093">
    <property type="component" value="Unassembled WGS sequence"/>
</dbReference>